<dbReference type="AlphaFoldDB" id="A0A8H6F886"/>
<protein>
    <submittedName>
        <fullName evidence="1">Uncharacterized protein</fullName>
    </submittedName>
</protein>
<gene>
    <name evidence="1" type="ORF">HO133_005720</name>
</gene>
<comment type="caution">
    <text evidence="1">The sequence shown here is derived from an EMBL/GenBank/DDBJ whole genome shotgun (WGS) entry which is preliminary data.</text>
</comment>
<dbReference type="EMBL" id="JACCJB010000022">
    <property type="protein sequence ID" value="KAF6218373.1"/>
    <property type="molecule type" value="Genomic_DNA"/>
</dbReference>
<accession>A0A8H6F886</accession>
<dbReference type="InterPro" id="IPR038883">
    <property type="entry name" value="AN11006-like"/>
</dbReference>
<proteinExistence type="predicted"/>
<evidence type="ECO:0000313" key="1">
    <source>
        <dbReference type="EMBL" id="KAF6218373.1"/>
    </source>
</evidence>
<reference evidence="1 2" key="1">
    <citation type="journal article" date="2020" name="Genomics">
        <title>Complete, high-quality genomes from long-read metagenomic sequencing of two wolf lichen thalli reveals enigmatic genome architecture.</title>
        <authorList>
            <person name="McKenzie S.K."/>
            <person name="Walston R.F."/>
            <person name="Allen J.L."/>
        </authorList>
    </citation>
    <scope>NUCLEOTIDE SEQUENCE [LARGE SCALE GENOMIC DNA]</scope>
    <source>
        <strain evidence="1">WasteWater1</strain>
    </source>
</reference>
<dbReference type="PANTHER" id="PTHR42085:SF1">
    <property type="entry name" value="F-BOX DOMAIN-CONTAINING PROTEIN"/>
    <property type="match status" value="1"/>
</dbReference>
<sequence length="232" mass="26286">MSQIFTTLPLEVRNEIYSHVFHYDSITPKSNNTGKLLHLNTRPELDDTFLLYKTSDPQKFLALLCVNHQISDEAAAFFYGKTNFHGGWHEVAAFIKGIGAHRRDMIRSVEISHPAWLAFAIDKDENFELLSGLPNLRRVRIAASVRGFTHLQRALIRGGILELAGKFDIGVYNTCNKSNLSDATPPVPQFYTDRYVWSCARGTTQWTGGERIRTIIAQSQTKRQCWVLTGNS</sequence>
<organism evidence="1 2">
    <name type="scientific">Letharia lupina</name>
    <dbReference type="NCBI Taxonomy" id="560253"/>
    <lineage>
        <taxon>Eukaryota</taxon>
        <taxon>Fungi</taxon>
        <taxon>Dikarya</taxon>
        <taxon>Ascomycota</taxon>
        <taxon>Pezizomycotina</taxon>
        <taxon>Lecanoromycetes</taxon>
        <taxon>OSLEUM clade</taxon>
        <taxon>Lecanoromycetidae</taxon>
        <taxon>Lecanorales</taxon>
        <taxon>Lecanorineae</taxon>
        <taxon>Parmeliaceae</taxon>
        <taxon>Letharia</taxon>
    </lineage>
</organism>
<dbReference type="PANTHER" id="PTHR42085">
    <property type="entry name" value="F-BOX DOMAIN-CONTAINING PROTEIN"/>
    <property type="match status" value="1"/>
</dbReference>
<name>A0A8H6F886_9LECA</name>
<dbReference type="GeneID" id="59334125"/>
<keyword evidence="2" id="KW-1185">Reference proteome</keyword>
<dbReference type="RefSeq" id="XP_037147808.1">
    <property type="nucleotide sequence ID" value="XM_037296627.1"/>
</dbReference>
<dbReference type="Proteomes" id="UP000593566">
    <property type="component" value="Unassembled WGS sequence"/>
</dbReference>
<evidence type="ECO:0000313" key="2">
    <source>
        <dbReference type="Proteomes" id="UP000593566"/>
    </source>
</evidence>